<organism evidence="1 2">
    <name type="scientific">Candidatus Nitronauta litoralis</name>
    <dbReference type="NCBI Taxonomy" id="2705533"/>
    <lineage>
        <taxon>Bacteria</taxon>
        <taxon>Pseudomonadati</taxon>
        <taxon>Nitrospinota/Tectimicrobiota group</taxon>
        <taxon>Nitrospinota</taxon>
        <taxon>Nitrospinia</taxon>
        <taxon>Nitrospinales</taxon>
        <taxon>Nitrospinaceae</taxon>
        <taxon>Candidatus Nitronauta</taxon>
    </lineage>
</organism>
<accession>A0A7T0BXX2</accession>
<reference evidence="1 2" key="1">
    <citation type="submission" date="2020-02" db="EMBL/GenBank/DDBJ databases">
        <title>Genomic and physiological characterization of two novel Nitrospinaceae genera.</title>
        <authorList>
            <person name="Mueller A.J."/>
            <person name="Jung M.-Y."/>
            <person name="Strachan C.R."/>
            <person name="Herbold C.W."/>
            <person name="Kirkegaard R.H."/>
            <person name="Daims H."/>
        </authorList>
    </citation>
    <scope>NUCLEOTIDE SEQUENCE [LARGE SCALE GENOMIC DNA]</scope>
    <source>
        <strain evidence="1">EB</strain>
    </source>
</reference>
<dbReference type="AlphaFoldDB" id="A0A7T0BXX2"/>
<dbReference type="Proteomes" id="UP000594688">
    <property type="component" value="Chromosome"/>
</dbReference>
<proteinExistence type="predicted"/>
<evidence type="ECO:0000313" key="2">
    <source>
        <dbReference type="Proteomes" id="UP000594688"/>
    </source>
</evidence>
<dbReference type="GO" id="GO:0007165">
    <property type="term" value="P:signal transduction"/>
    <property type="evidence" value="ECO:0007669"/>
    <property type="project" value="InterPro"/>
</dbReference>
<name>A0A7T0BXX2_9BACT</name>
<evidence type="ECO:0008006" key="3">
    <source>
        <dbReference type="Google" id="ProtNLM"/>
    </source>
</evidence>
<protein>
    <recommendedName>
        <fullName evidence="3">CheW-like domain-containing protein</fullName>
    </recommendedName>
</protein>
<dbReference type="InterPro" id="IPR036061">
    <property type="entry name" value="CheW-like_dom_sf"/>
</dbReference>
<gene>
    <name evidence="1" type="ORF">G3M70_14310</name>
</gene>
<dbReference type="SUPFAM" id="SSF50341">
    <property type="entry name" value="CheW-like"/>
    <property type="match status" value="1"/>
</dbReference>
<dbReference type="EMBL" id="CP048685">
    <property type="protein sequence ID" value="QPJ62984.1"/>
    <property type="molecule type" value="Genomic_DNA"/>
</dbReference>
<dbReference type="KEGG" id="nli:G3M70_14310"/>
<dbReference type="GO" id="GO:0006935">
    <property type="term" value="P:chemotaxis"/>
    <property type="evidence" value="ECO:0007669"/>
    <property type="project" value="InterPro"/>
</dbReference>
<evidence type="ECO:0000313" key="1">
    <source>
        <dbReference type="EMBL" id="QPJ62984.1"/>
    </source>
</evidence>
<sequence>MTTALQKLQIEGFQALVFRMHDTLFATDLEQIDELVEGDHWTHPDVEVFLLDRLMPLTASPLVYKDPHVITIHFQGNTVALQIDQPQDIAYIPIEAIRSFPFIVEKVRQHLWLWGISLEKKEPVLLIDCHKLAAGCLSQQEEVWN</sequence>